<evidence type="ECO:0000259" key="1">
    <source>
        <dbReference type="Pfam" id="PF06445"/>
    </source>
</evidence>
<evidence type="ECO:0000313" key="2">
    <source>
        <dbReference type="EMBL" id="MBT1706155.1"/>
    </source>
</evidence>
<dbReference type="Pfam" id="PF06445">
    <property type="entry name" value="GyrI-like"/>
    <property type="match status" value="1"/>
</dbReference>
<comment type="caution">
    <text evidence="2">The sequence shown here is derived from an EMBL/GenBank/DDBJ whole genome shotgun (WGS) entry which is preliminary data.</text>
</comment>
<dbReference type="InterPro" id="IPR011256">
    <property type="entry name" value="Reg_factor_effector_dom_sf"/>
</dbReference>
<dbReference type="SUPFAM" id="SSF55136">
    <property type="entry name" value="Probable bacterial effector-binding domain"/>
    <property type="match status" value="1"/>
</dbReference>
<sequence>GSDMCITDTYYPLLTSFVEHFNFKPNGVPIVKIKEWRHNSGTLEFDFCFPIVRTDSLPQVEFITYKTFKKQRVLKAEYFGNYFTSDRAWYELIQYANKNGYKVDHSPIEYFYTNPTTGINESDWKAEIFLPIQN</sequence>
<feature type="domain" description="GyrI-like small molecule binding" evidence="1">
    <location>
        <begin position="41"/>
        <end position="132"/>
    </location>
</feature>
<proteinExistence type="predicted"/>
<reference evidence="2 3" key="1">
    <citation type="submission" date="2021-05" db="EMBL/GenBank/DDBJ databases">
        <title>A Polyphasic approach of four new species of the genus Ohtaekwangia: Ohtaekwangia histidinii sp. nov., Ohtaekwangia cretensis sp. nov., Ohtaekwangia indiensis sp. nov., Ohtaekwangia reichenbachii sp. nov. from diverse environment.</title>
        <authorList>
            <person name="Octaviana S."/>
        </authorList>
    </citation>
    <scope>NUCLEOTIDE SEQUENCE [LARGE SCALE GENOMIC DNA]</scope>
    <source>
        <strain evidence="2 3">PWU20</strain>
    </source>
</reference>
<organism evidence="2 3">
    <name type="scientific">Chryseosolibacter indicus</name>
    <dbReference type="NCBI Taxonomy" id="2782351"/>
    <lineage>
        <taxon>Bacteria</taxon>
        <taxon>Pseudomonadati</taxon>
        <taxon>Bacteroidota</taxon>
        <taxon>Cytophagia</taxon>
        <taxon>Cytophagales</taxon>
        <taxon>Chryseotaleaceae</taxon>
        <taxon>Chryseosolibacter</taxon>
    </lineage>
</organism>
<dbReference type="RefSeq" id="WP_254157188.1">
    <property type="nucleotide sequence ID" value="NZ_JAHESD010000086.1"/>
</dbReference>
<dbReference type="InterPro" id="IPR029442">
    <property type="entry name" value="GyrI-like"/>
</dbReference>
<dbReference type="Gene3D" id="3.20.80.10">
    <property type="entry name" value="Regulatory factor, effector binding domain"/>
    <property type="match status" value="1"/>
</dbReference>
<keyword evidence="3" id="KW-1185">Reference proteome</keyword>
<dbReference type="EMBL" id="JAHESD010000086">
    <property type="protein sequence ID" value="MBT1706155.1"/>
    <property type="molecule type" value="Genomic_DNA"/>
</dbReference>
<gene>
    <name evidence="2" type="ORF">KK060_22880</name>
</gene>
<dbReference type="Proteomes" id="UP000772618">
    <property type="component" value="Unassembled WGS sequence"/>
</dbReference>
<name>A0ABS5VXM6_9BACT</name>
<protein>
    <submittedName>
        <fullName evidence="2">GyrI-like domain-containing protein</fullName>
    </submittedName>
</protein>
<accession>A0ABS5VXM6</accession>
<evidence type="ECO:0000313" key="3">
    <source>
        <dbReference type="Proteomes" id="UP000772618"/>
    </source>
</evidence>
<feature type="non-terminal residue" evidence="2">
    <location>
        <position position="1"/>
    </location>
</feature>